<proteinExistence type="predicted"/>
<evidence type="ECO:0000256" key="1">
    <source>
        <dbReference type="ARBA" id="ARBA00023015"/>
    </source>
</evidence>
<sequence>MPSMPGTALLKCLNLNQMHNELTLQRHQPDGHTGRYVQAVWFARAAQAGTRWLPCDGAQGILFVLKGELMLDGQKIAAPFHIQAPAKQSVELSYSAGAEFAGIRLFPARFKALREAVSPLLAPSGLSELAEQLRQTPKISTLEQWLEDFSALAPDPSYELQHTYQLINKLMQLNPLEDAYRTIPLCMRQLERQVKAQSELTPKYLARIYRIRNAQQQLRDNPLTNLAQLALACGFSDQAHLTREFKQILRITPGKYVRQLFA</sequence>
<keyword evidence="2" id="KW-0238">DNA-binding</keyword>
<organism evidence="5 6">
    <name type="scientific">Pseudoalteromonas rubra</name>
    <dbReference type="NCBI Taxonomy" id="43658"/>
    <lineage>
        <taxon>Bacteria</taxon>
        <taxon>Pseudomonadati</taxon>
        <taxon>Pseudomonadota</taxon>
        <taxon>Gammaproteobacteria</taxon>
        <taxon>Alteromonadales</taxon>
        <taxon>Pseudoalteromonadaceae</taxon>
        <taxon>Pseudoalteromonas</taxon>
    </lineage>
</organism>
<accession>A0A4V2E2V9</accession>
<evidence type="ECO:0000313" key="6">
    <source>
        <dbReference type="Proteomes" id="UP000292345"/>
    </source>
</evidence>
<dbReference type="GO" id="GO:0003700">
    <property type="term" value="F:DNA-binding transcription factor activity"/>
    <property type="evidence" value="ECO:0007669"/>
    <property type="project" value="InterPro"/>
</dbReference>
<evidence type="ECO:0000256" key="2">
    <source>
        <dbReference type="ARBA" id="ARBA00023125"/>
    </source>
</evidence>
<dbReference type="GO" id="GO:0043565">
    <property type="term" value="F:sequence-specific DNA binding"/>
    <property type="evidence" value="ECO:0007669"/>
    <property type="project" value="InterPro"/>
</dbReference>
<dbReference type="InterPro" id="IPR018062">
    <property type="entry name" value="HTH_AraC-typ_CS"/>
</dbReference>
<dbReference type="Gene3D" id="1.10.10.60">
    <property type="entry name" value="Homeodomain-like"/>
    <property type="match status" value="1"/>
</dbReference>
<dbReference type="SUPFAM" id="SSF46689">
    <property type="entry name" value="Homeodomain-like"/>
    <property type="match status" value="1"/>
</dbReference>
<dbReference type="AlphaFoldDB" id="A0A4V2E2V9"/>
<dbReference type="PANTHER" id="PTHR46796:SF2">
    <property type="entry name" value="TRANSCRIPTIONAL REGULATORY PROTEIN"/>
    <property type="match status" value="1"/>
</dbReference>
<dbReference type="EMBL" id="PPUZ01000037">
    <property type="protein sequence ID" value="RZM79916.1"/>
    <property type="molecule type" value="Genomic_DNA"/>
</dbReference>
<name>A0A4V2E2V9_9GAMM</name>
<dbReference type="PROSITE" id="PS00041">
    <property type="entry name" value="HTH_ARAC_FAMILY_1"/>
    <property type="match status" value="1"/>
</dbReference>
<gene>
    <name evidence="5" type="ORF">C3B51_14065</name>
</gene>
<protein>
    <submittedName>
        <fullName evidence="5">AraC family transcriptional regulator</fullName>
    </submittedName>
</protein>
<keyword evidence="1" id="KW-0805">Transcription regulation</keyword>
<dbReference type="InterPro" id="IPR009057">
    <property type="entry name" value="Homeodomain-like_sf"/>
</dbReference>
<dbReference type="InterPro" id="IPR018060">
    <property type="entry name" value="HTH_AraC"/>
</dbReference>
<dbReference type="Pfam" id="PF12833">
    <property type="entry name" value="HTH_18"/>
    <property type="match status" value="1"/>
</dbReference>
<feature type="domain" description="HTH araC/xylS-type" evidence="4">
    <location>
        <begin position="176"/>
        <end position="259"/>
    </location>
</feature>
<evidence type="ECO:0000259" key="4">
    <source>
        <dbReference type="PROSITE" id="PS01124"/>
    </source>
</evidence>
<dbReference type="PANTHER" id="PTHR46796">
    <property type="entry name" value="HTH-TYPE TRANSCRIPTIONAL ACTIVATOR RHAS-RELATED"/>
    <property type="match status" value="1"/>
</dbReference>
<dbReference type="InterPro" id="IPR050204">
    <property type="entry name" value="AraC_XylS_family_regulators"/>
</dbReference>
<dbReference type="Proteomes" id="UP000292345">
    <property type="component" value="Unassembled WGS sequence"/>
</dbReference>
<evidence type="ECO:0000313" key="5">
    <source>
        <dbReference type="EMBL" id="RZM79916.1"/>
    </source>
</evidence>
<keyword evidence="3" id="KW-0804">Transcription</keyword>
<dbReference type="PROSITE" id="PS01124">
    <property type="entry name" value="HTH_ARAC_FAMILY_2"/>
    <property type="match status" value="1"/>
</dbReference>
<evidence type="ECO:0000256" key="3">
    <source>
        <dbReference type="ARBA" id="ARBA00023163"/>
    </source>
</evidence>
<comment type="caution">
    <text evidence="5">The sequence shown here is derived from an EMBL/GenBank/DDBJ whole genome shotgun (WGS) entry which is preliminary data.</text>
</comment>
<reference evidence="5 6" key="1">
    <citation type="submission" date="2018-01" db="EMBL/GenBank/DDBJ databases">
        <title>Co-occurrence of chitin degradation, pigmentation and bioactivity in marine Pseudoalteromonas.</title>
        <authorList>
            <person name="Paulsen S."/>
            <person name="Gram L."/>
            <person name="Machado H."/>
        </authorList>
    </citation>
    <scope>NUCLEOTIDE SEQUENCE [LARGE SCALE GENOMIC DNA]</scope>
    <source>
        <strain evidence="5 6">S1946</strain>
    </source>
</reference>
<dbReference type="SMART" id="SM00342">
    <property type="entry name" value="HTH_ARAC"/>
    <property type="match status" value="1"/>
</dbReference>